<proteinExistence type="inferred from homology"/>
<sequence>MTGRLTGRRAVVTGAGDGIGKGIARRFAQEGATVIVAEFDPASGSATAAEIEADGGSARFVTVDVTDKASVLAMMDAAGPVDILVNNAWRGSGVSRFERKTDEQIDTALRMGPYAAKWAMDAALPHMKAQGWGRVVNMASLNGVNAHMGSLDYNLAKEALRALTRTAAREWAPFGICCNVICPAALSASSRRMMAMQPGMIERIEAANPMGRMGDPEADIAGVALFLASDDARYVTGNTLFADGGAHINGVAWAPDLGD</sequence>
<dbReference type="SUPFAM" id="SSF51735">
    <property type="entry name" value="NAD(P)-binding Rossmann-fold domains"/>
    <property type="match status" value="1"/>
</dbReference>
<dbReference type="EMBL" id="BMZD01000003">
    <property type="protein sequence ID" value="GGZ96994.1"/>
    <property type="molecule type" value="Genomic_DNA"/>
</dbReference>
<gene>
    <name evidence="2" type="ORF">GCM10011617_17010</name>
</gene>
<keyword evidence="3" id="KW-1185">Reference proteome</keyword>
<dbReference type="AlphaFoldDB" id="A0A918RJ93"/>
<protein>
    <submittedName>
        <fullName evidence="2">Short-chain dehydrogenase</fullName>
    </submittedName>
</protein>
<comment type="similarity">
    <text evidence="1">Belongs to the short-chain dehydrogenases/reductases (SDR) family.</text>
</comment>
<organism evidence="2 3">
    <name type="scientific">Novosphingobium arvoryzae</name>
    <dbReference type="NCBI Taxonomy" id="1256514"/>
    <lineage>
        <taxon>Bacteria</taxon>
        <taxon>Pseudomonadati</taxon>
        <taxon>Pseudomonadota</taxon>
        <taxon>Alphaproteobacteria</taxon>
        <taxon>Sphingomonadales</taxon>
        <taxon>Sphingomonadaceae</taxon>
        <taxon>Novosphingobium</taxon>
    </lineage>
</organism>
<dbReference type="Pfam" id="PF13561">
    <property type="entry name" value="adh_short_C2"/>
    <property type="match status" value="1"/>
</dbReference>
<reference evidence="2" key="2">
    <citation type="submission" date="2020-09" db="EMBL/GenBank/DDBJ databases">
        <authorList>
            <person name="Sun Q."/>
            <person name="Kim S."/>
        </authorList>
    </citation>
    <scope>NUCLEOTIDE SEQUENCE</scope>
    <source>
        <strain evidence="2">KCTC 32422</strain>
    </source>
</reference>
<accession>A0A918RJ93</accession>
<dbReference type="CDD" id="cd05233">
    <property type="entry name" value="SDR_c"/>
    <property type="match status" value="1"/>
</dbReference>
<dbReference type="PANTHER" id="PTHR42879">
    <property type="entry name" value="3-OXOACYL-(ACYL-CARRIER-PROTEIN) REDUCTASE"/>
    <property type="match status" value="1"/>
</dbReference>
<dbReference type="PRINTS" id="PR00080">
    <property type="entry name" value="SDRFAMILY"/>
</dbReference>
<comment type="caution">
    <text evidence="2">The sequence shown here is derived from an EMBL/GenBank/DDBJ whole genome shotgun (WGS) entry which is preliminary data.</text>
</comment>
<dbReference type="InterPro" id="IPR050259">
    <property type="entry name" value="SDR"/>
</dbReference>
<dbReference type="PANTHER" id="PTHR42879:SF2">
    <property type="entry name" value="3-OXOACYL-[ACYL-CARRIER-PROTEIN] REDUCTASE FABG"/>
    <property type="match status" value="1"/>
</dbReference>
<dbReference type="InterPro" id="IPR036291">
    <property type="entry name" value="NAD(P)-bd_dom_sf"/>
</dbReference>
<evidence type="ECO:0000313" key="3">
    <source>
        <dbReference type="Proteomes" id="UP000634139"/>
    </source>
</evidence>
<dbReference type="RefSeq" id="WP_189540465.1">
    <property type="nucleotide sequence ID" value="NZ_BMZD01000003.1"/>
</dbReference>
<dbReference type="Proteomes" id="UP000634139">
    <property type="component" value="Unassembled WGS sequence"/>
</dbReference>
<evidence type="ECO:0000256" key="1">
    <source>
        <dbReference type="ARBA" id="ARBA00006484"/>
    </source>
</evidence>
<dbReference type="FunFam" id="3.40.50.720:FF:000084">
    <property type="entry name" value="Short-chain dehydrogenase reductase"/>
    <property type="match status" value="1"/>
</dbReference>
<name>A0A918RJ93_9SPHN</name>
<evidence type="ECO:0000313" key="2">
    <source>
        <dbReference type="EMBL" id="GGZ96994.1"/>
    </source>
</evidence>
<dbReference type="Gene3D" id="3.40.50.720">
    <property type="entry name" value="NAD(P)-binding Rossmann-like Domain"/>
    <property type="match status" value="1"/>
</dbReference>
<dbReference type="InterPro" id="IPR002347">
    <property type="entry name" value="SDR_fam"/>
</dbReference>
<dbReference type="PRINTS" id="PR00081">
    <property type="entry name" value="GDHRDH"/>
</dbReference>
<reference evidence="2" key="1">
    <citation type="journal article" date="2014" name="Int. J. Syst. Evol. Microbiol.">
        <title>Complete genome sequence of Corynebacterium casei LMG S-19264T (=DSM 44701T), isolated from a smear-ripened cheese.</title>
        <authorList>
            <consortium name="US DOE Joint Genome Institute (JGI-PGF)"/>
            <person name="Walter F."/>
            <person name="Albersmeier A."/>
            <person name="Kalinowski J."/>
            <person name="Ruckert C."/>
        </authorList>
    </citation>
    <scope>NUCLEOTIDE SEQUENCE</scope>
    <source>
        <strain evidence="2">KCTC 32422</strain>
    </source>
</reference>